<dbReference type="InterPro" id="IPR028281">
    <property type="entry name" value="Sirohaem_synthase_central"/>
</dbReference>
<dbReference type="PROSITE" id="PS00840">
    <property type="entry name" value="SUMT_2"/>
    <property type="match status" value="1"/>
</dbReference>
<dbReference type="GO" id="GO:0009236">
    <property type="term" value="P:cobalamin biosynthetic process"/>
    <property type="evidence" value="ECO:0007669"/>
    <property type="project" value="UniProtKB-UniRule"/>
</dbReference>
<dbReference type="NCBIfam" id="NF004790">
    <property type="entry name" value="PRK06136.1"/>
    <property type="match status" value="1"/>
</dbReference>
<keyword evidence="6 15" id="KW-0949">S-adenosyl-L-methionine</keyword>
<feature type="region of interest" description="Precorrin-2 dehydrogenase / sirohydrochlorin ferrochelatase" evidence="15">
    <location>
        <begin position="1"/>
        <end position="203"/>
    </location>
</feature>
<dbReference type="GO" id="GO:0051266">
    <property type="term" value="F:sirohydrochlorin ferrochelatase activity"/>
    <property type="evidence" value="ECO:0007669"/>
    <property type="project" value="UniProtKB-EC"/>
</dbReference>
<dbReference type="NCBIfam" id="NF007922">
    <property type="entry name" value="PRK10637.1"/>
    <property type="match status" value="1"/>
</dbReference>
<dbReference type="InterPro" id="IPR035996">
    <property type="entry name" value="4pyrrol_Methylase_sf"/>
</dbReference>
<evidence type="ECO:0000256" key="8">
    <source>
        <dbReference type="ARBA" id="ARBA00023027"/>
    </source>
</evidence>
<dbReference type="InterPro" id="IPR014776">
    <property type="entry name" value="4pyrrole_Mease_sub2"/>
</dbReference>
<evidence type="ECO:0000256" key="18">
    <source>
        <dbReference type="SAM" id="MobiDB-lite"/>
    </source>
</evidence>
<evidence type="ECO:0000256" key="16">
    <source>
        <dbReference type="PIRSR" id="PIRSR036426-1"/>
    </source>
</evidence>
<feature type="active site" description="Proton donor" evidence="15 16">
    <location>
        <position position="272"/>
    </location>
</feature>
<dbReference type="InterPro" id="IPR012409">
    <property type="entry name" value="Sirohaem_synth"/>
</dbReference>
<dbReference type="CDD" id="cd11642">
    <property type="entry name" value="SUMT"/>
    <property type="match status" value="1"/>
</dbReference>
<reference evidence="22 23" key="1">
    <citation type="submission" date="2017-02" db="EMBL/GenBank/DDBJ databases">
        <title>Genomic diversity within the haloalkaliphilic genus Thioalkalivibrio.</title>
        <authorList>
            <person name="Ahn A.-C."/>
            <person name="Meier-Kolthoff J."/>
            <person name="Overmars L."/>
            <person name="Richter M."/>
            <person name="Woyke T."/>
            <person name="Sorokin D.Y."/>
            <person name="Muyzer G."/>
        </authorList>
    </citation>
    <scope>NUCLEOTIDE SEQUENCE [LARGE SCALE GENOMIC DNA]</scope>
    <source>
        <strain evidence="22 23">ALJD</strain>
    </source>
</reference>
<gene>
    <name evidence="15" type="primary">cysG</name>
    <name evidence="22" type="ORF">B1C78_14745</name>
</gene>
<keyword evidence="9 15" id="KW-0456">Lyase</keyword>
<dbReference type="InterPro" id="IPR036291">
    <property type="entry name" value="NAD(P)-bd_dom_sf"/>
</dbReference>
<keyword evidence="5 15" id="KW-0808">Transferase</keyword>
<dbReference type="EC" id="2.1.1.107" evidence="15"/>
<dbReference type="HAMAP" id="MF_01646">
    <property type="entry name" value="Siroheme_synth"/>
    <property type="match status" value="1"/>
</dbReference>
<evidence type="ECO:0000256" key="4">
    <source>
        <dbReference type="ARBA" id="ARBA00022603"/>
    </source>
</evidence>
<dbReference type="GO" id="GO:0043115">
    <property type="term" value="F:precorrin-2 dehydrogenase activity"/>
    <property type="evidence" value="ECO:0007669"/>
    <property type="project" value="UniProtKB-UniRule"/>
</dbReference>
<evidence type="ECO:0000256" key="10">
    <source>
        <dbReference type="ARBA" id="ARBA00023244"/>
    </source>
</evidence>
<comment type="pathway">
    <text evidence="1 15">Porphyrin-containing compound metabolism; siroheme biosynthesis; sirohydrochlorin from precorrin-2: step 1/1.</text>
</comment>
<dbReference type="InterPro" id="IPR006366">
    <property type="entry name" value="CobA/CysG_C"/>
</dbReference>
<dbReference type="EMBL" id="MVBK01000100">
    <property type="protein sequence ID" value="OOG22454.1"/>
    <property type="molecule type" value="Genomic_DNA"/>
</dbReference>
<dbReference type="EC" id="1.3.1.76" evidence="15"/>
<dbReference type="FunFam" id="3.30.950.10:FF:000001">
    <property type="entry name" value="Siroheme synthase"/>
    <property type="match status" value="1"/>
</dbReference>
<dbReference type="UniPathway" id="UPA00148">
    <property type="reaction ID" value="UER00211"/>
</dbReference>
<evidence type="ECO:0000256" key="17">
    <source>
        <dbReference type="RuleBase" id="RU003960"/>
    </source>
</evidence>
<comment type="pathway">
    <text evidence="12 15">Porphyrin-containing compound metabolism; siroheme biosynthesis; precorrin-2 from uroporphyrinogen III: step 1/1.</text>
</comment>
<dbReference type="PANTHER" id="PTHR45790">
    <property type="entry name" value="SIROHEME SYNTHASE-RELATED"/>
    <property type="match status" value="1"/>
</dbReference>
<comment type="catalytic activity">
    <reaction evidence="15">
        <text>uroporphyrinogen III + 2 S-adenosyl-L-methionine = precorrin-2 + 2 S-adenosyl-L-homocysteine + H(+)</text>
        <dbReference type="Rhea" id="RHEA:32459"/>
        <dbReference type="ChEBI" id="CHEBI:15378"/>
        <dbReference type="ChEBI" id="CHEBI:57308"/>
        <dbReference type="ChEBI" id="CHEBI:57856"/>
        <dbReference type="ChEBI" id="CHEBI:58827"/>
        <dbReference type="ChEBI" id="CHEBI:59789"/>
        <dbReference type="EC" id="2.1.1.107"/>
    </reaction>
</comment>
<dbReference type="SUPFAM" id="SSF53790">
    <property type="entry name" value="Tetrapyrrole methylase"/>
    <property type="match status" value="1"/>
</dbReference>
<feature type="region of interest" description="Disordered" evidence="18">
    <location>
        <begin position="467"/>
        <end position="491"/>
    </location>
</feature>
<evidence type="ECO:0000256" key="7">
    <source>
        <dbReference type="ARBA" id="ARBA00023002"/>
    </source>
</evidence>
<keyword evidence="3 15" id="KW-0169">Cobalamin biosynthesis</keyword>
<dbReference type="FunFam" id="3.40.1010.10:FF:000001">
    <property type="entry name" value="Siroheme synthase"/>
    <property type="match status" value="1"/>
</dbReference>
<dbReference type="NCBIfam" id="TIGR01470">
    <property type="entry name" value="cysG_Nterm"/>
    <property type="match status" value="1"/>
</dbReference>
<dbReference type="InterPro" id="IPR037115">
    <property type="entry name" value="Sirohaem_synt_dimer_dom_sf"/>
</dbReference>
<comment type="catalytic activity">
    <reaction evidence="13 15">
        <text>precorrin-2 + NAD(+) = sirohydrochlorin + NADH + 2 H(+)</text>
        <dbReference type="Rhea" id="RHEA:15613"/>
        <dbReference type="ChEBI" id="CHEBI:15378"/>
        <dbReference type="ChEBI" id="CHEBI:57540"/>
        <dbReference type="ChEBI" id="CHEBI:57945"/>
        <dbReference type="ChEBI" id="CHEBI:58351"/>
        <dbReference type="ChEBI" id="CHEBI:58827"/>
        <dbReference type="EC" id="1.3.1.76"/>
    </reaction>
</comment>
<name>A0A1V3NBR3_9GAMM</name>
<evidence type="ECO:0000256" key="9">
    <source>
        <dbReference type="ARBA" id="ARBA00023239"/>
    </source>
</evidence>
<dbReference type="Pfam" id="PF00590">
    <property type="entry name" value="TP_methylase"/>
    <property type="match status" value="1"/>
</dbReference>
<proteinExistence type="inferred from homology"/>
<feature type="domain" description="Tetrapyrrole methylase" evidence="19">
    <location>
        <begin position="220"/>
        <end position="429"/>
    </location>
</feature>
<evidence type="ECO:0000259" key="19">
    <source>
        <dbReference type="Pfam" id="PF00590"/>
    </source>
</evidence>
<feature type="binding site" evidence="15">
    <location>
        <begin position="43"/>
        <end position="44"/>
    </location>
    <ligand>
        <name>NAD(+)</name>
        <dbReference type="ChEBI" id="CHEBI:57540"/>
    </ligand>
</feature>
<comment type="catalytic activity">
    <reaction evidence="15">
        <text>siroheme + 2 H(+) = sirohydrochlorin + Fe(2+)</text>
        <dbReference type="Rhea" id="RHEA:24360"/>
        <dbReference type="ChEBI" id="CHEBI:15378"/>
        <dbReference type="ChEBI" id="CHEBI:29033"/>
        <dbReference type="ChEBI" id="CHEBI:58351"/>
        <dbReference type="ChEBI" id="CHEBI:60052"/>
        <dbReference type="EC" id="4.99.1.4"/>
    </reaction>
</comment>
<keyword evidence="11 15" id="KW-0511">Multifunctional enzyme</keyword>
<dbReference type="InterPro" id="IPR019478">
    <property type="entry name" value="Sirohaem_synthase_dimer_dom"/>
</dbReference>
<dbReference type="Gene3D" id="3.30.160.110">
    <property type="entry name" value="Siroheme synthase, domain 2"/>
    <property type="match status" value="1"/>
</dbReference>
<keyword evidence="7 15" id="KW-0560">Oxidoreductase</keyword>
<evidence type="ECO:0000256" key="3">
    <source>
        <dbReference type="ARBA" id="ARBA00022573"/>
    </source>
</evidence>
<evidence type="ECO:0000259" key="20">
    <source>
        <dbReference type="Pfam" id="PF10414"/>
    </source>
</evidence>
<keyword evidence="10 15" id="KW-0627">Porphyrin biosynthesis</keyword>
<evidence type="ECO:0000259" key="21">
    <source>
        <dbReference type="Pfam" id="PF14824"/>
    </source>
</evidence>
<dbReference type="SUPFAM" id="SSF75615">
    <property type="entry name" value="Siroheme synthase middle domains-like"/>
    <property type="match status" value="1"/>
</dbReference>
<dbReference type="Proteomes" id="UP000189462">
    <property type="component" value="Unassembled WGS sequence"/>
</dbReference>
<comment type="similarity">
    <text evidence="15">In the C-terminal section; belongs to the precorrin methyltransferase family.</text>
</comment>
<dbReference type="NCBIfam" id="TIGR01469">
    <property type="entry name" value="cobA_cysG_Cterm"/>
    <property type="match status" value="1"/>
</dbReference>
<evidence type="ECO:0000256" key="5">
    <source>
        <dbReference type="ARBA" id="ARBA00022679"/>
    </source>
</evidence>
<keyword evidence="4 15" id="KW-0489">Methyltransferase</keyword>
<comment type="similarity">
    <text evidence="2 17">Belongs to the precorrin methyltransferase family.</text>
</comment>
<dbReference type="GO" id="GO:0019354">
    <property type="term" value="P:siroheme biosynthetic process"/>
    <property type="evidence" value="ECO:0007669"/>
    <property type="project" value="UniProtKB-UniRule"/>
</dbReference>
<dbReference type="GO" id="GO:0004851">
    <property type="term" value="F:uroporphyrin-III C-methyltransferase activity"/>
    <property type="evidence" value="ECO:0007669"/>
    <property type="project" value="UniProtKB-UniRule"/>
</dbReference>
<dbReference type="InterPro" id="IPR000878">
    <property type="entry name" value="4pyrrol_Mease"/>
</dbReference>
<dbReference type="FunFam" id="3.30.160.110:FF:000001">
    <property type="entry name" value="Siroheme synthase"/>
    <property type="match status" value="1"/>
</dbReference>
<comment type="pathway">
    <text evidence="14 15">Cofactor biosynthesis; adenosylcobalamin biosynthesis; precorrin-2 from uroporphyrinogen III: step 1/1.</text>
</comment>
<accession>A0A1V3NBR3</accession>
<dbReference type="SUPFAM" id="SSF51735">
    <property type="entry name" value="NAD(P)-binding Rossmann-fold domains"/>
    <property type="match status" value="1"/>
</dbReference>
<comment type="similarity">
    <text evidence="15">In the N-terminal section; belongs to the precorrin-2 dehydrogenase / sirohydrochlorin ferrochelatase family.</text>
</comment>
<feature type="binding site" evidence="15">
    <location>
        <position position="227"/>
    </location>
    <ligand>
        <name>S-adenosyl-L-methionine</name>
        <dbReference type="ChEBI" id="CHEBI:59789"/>
    </ligand>
</feature>
<sequence length="491" mass="53905">MDYFPIFMRLEGRSCLVVGGGGVALRKVSLLRKADARVTVVSPELCPQLEALAKQGAIEHVARDFQDDDVLDRVLVIAATDHQAVNQRVSALCMERSIPVNVVDQPDLCGFITPSMVDRSPLQVAISTGGSSPVLARLFRSRIESFIPAAYGGLAALVEGYRLQAKERIPDPELRRRFWERLLEGPVTELFLSGREDAAREALEQALEQGLDRRDTGGEVFLVGAGPGDPDLLTFRALRLMQLADVVVHDNLVSPAILELVRRDAEMIYAGKKRNQHTLPQEQINQLLVRLAKEGKRVLRLKGGDPFIFGRGGEEIDTLMQEGIPFQVVPGITAAAGCASFAGIPLTHRDYSQALVFATGHLRDGTIDLNWDMLAQPRQTVVFYMGLVGLPIICRELTAHGLPASTPAALVEQGTTQNQRVLVGTLETLPDIVQEHDVQPPTLIIVGEVVRLHERLQWFQPGTDHTTESLFSSRGQVEQQSAAPRVEASHE</sequence>
<evidence type="ECO:0000256" key="1">
    <source>
        <dbReference type="ARBA" id="ARBA00005010"/>
    </source>
</evidence>
<evidence type="ECO:0000313" key="22">
    <source>
        <dbReference type="EMBL" id="OOG22454.1"/>
    </source>
</evidence>
<evidence type="ECO:0000256" key="6">
    <source>
        <dbReference type="ARBA" id="ARBA00022691"/>
    </source>
</evidence>
<dbReference type="PIRSF" id="PIRSF036426">
    <property type="entry name" value="Sirohaem_synth"/>
    <property type="match status" value="1"/>
</dbReference>
<protein>
    <recommendedName>
        <fullName evidence="15">Siroheme synthase</fullName>
    </recommendedName>
    <domain>
        <recommendedName>
            <fullName evidence="15">Uroporphyrinogen-III C-methyltransferase</fullName>
            <shortName evidence="15">Urogen III methylase</shortName>
            <ecNumber evidence="15">2.1.1.107</ecNumber>
        </recommendedName>
        <alternativeName>
            <fullName evidence="15">SUMT</fullName>
        </alternativeName>
        <alternativeName>
            <fullName evidence="15">Uroporphyrinogen III methylase</fullName>
            <shortName evidence="15">UROM</shortName>
        </alternativeName>
    </domain>
    <domain>
        <recommendedName>
            <fullName evidence="15">Precorrin-2 dehydrogenase</fullName>
            <ecNumber evidence="15">1.3.1.76</ecNumber>
        </recommendedName>
    </domain>
    <domain>
        <recommendedName>
            <fullName evidence="15">Sirohydrochlorin ferrochelatase</fullName>
            <ecNumber evidence="15">4.99.1.4</ecNumber>
        </recommendedName>
    </domain>
</protein>
<dbReference type="Pfam" id="PF14824">
    <property type="entry name" value="Sirohm_synth_M"/>
    <property type="match status" value="1"/>
</dbReference>
<dbReference type="InterPro" id="IPR050161">
    <property type="entry name" value="Siro_Cobalamin_biosynth"/>
</dbReference>
<evidence type="ECO:0000256" key="2">
    <source>
        <dbReference type="ARBA" id="ARBA00005879"/>
    </source>
</evidence>
<feature type="active site" description="Proton acceptor" evidence="15 16">
    <location>
        <position position="250"/>
    </location>
</feature>
<dbReference type="PANTHER" id="PTHR45790:SF1">
    <property type="entry name" value="SIROHEME SYNTHASE"/>
    <property type="match status" value="1"/>
</dbReference>
<dbReference type="Gene3D" id="3.40.50.720">
    <property type="entry name" value="NAD(P)-binding Rossmann-like Domain"/>
    <property type="match status" value="1"/>
</dbReference>
<evidence type="ECO:0000256" key="12">
    <source>
        <dbReference type="ARBA" id="ARBA00025705"/>
    </source>
</evidence>
<evidence type="ECO:0000313" key="23">
    <source>
        <dbReference type="Proteomes" id="UP000189462"/>
    </source>
</evidence>
<evidence type="ECO:0000256" key="14">
    <source>
        <dbReference type="ARBA" id="ARBA00060548"/>
    </source>
</evidence>
<feature type="binding site" evidence="15">
    <location>
        <position position="385"/>
    </location>
    <ligand>
        <name>S-adenosyl-L-methionine</name>
        <dbReference type="ChEBI" id="CHEBI:59789"/>
    </ligand>
</feature>
<dbReference type="UniPathway" id="UPA00262">
    <property type="reaction ID" value="UER00211"/>
</dbReference>
<feature type="compositionally biased region" description="Polar residues" evidence="18">
    <location>
        <begin position="468"/>
        <end position="482"/>
    </location>
</feature>
<feature type="binding site" evidence="15">
    <location>
        <begin position="303"/>
        <end position="305"/>
    </location>
    <ligand>
        <name>S-adenosyl-L-methionine</name>
        <dbReference type="ChEBI" id="CHEBI:59789"/>
    </ligand>
</feature>
<feature type="domain" description="Sirohaem synthase dimerisation" evidence="20">
    <location>
        <begin position="150"/>
        <end position="207"/>
    </location>
</feature>
<comment type="pathway">
    <text evidence="15">Cofactor biosynthesis; adenosylcobalamin biosynthesis; sirohydrochlorin from precorrin-2: step 1/1.</text>
</comment>
<dbReference type="GO" id="GO:0032259">
    <property type="term" value="P:methylation"/>
    <property type="evidence" value="ECO:0007669"/>
    <property type="project" value="UniProtKB-KW"/>
</dbReference>
<dbReference type="STRING" id="108003.B1C78_14745"/>
<dbReference type="Gene3D" id="3.40.1010.10">
    <property type="entry name" value="Cobalt-precorrin-4 Transmethylase, Domain 1"/>
    <property type="match status" value="1"/>
</dbReference>
<dbReference type="GO" id="GO:0051287">
    <property type="term" value="F:NAD binding"/>
    <property type="evidence" value="ECO:0007669"/>
    <property type="project" value="InterPro"/>
</dbReference>
<comment type="pathway">
    <text evidence="15">Porphyrin-containing compound metabolism; siroheme biosynthesis; siroheme from sirohydrochlorin: step 1/1.</text>
</comment>
<dbReference type="AlphaFoldDB" id="A0A1V3NBR3"/>
<dbReference type="InterPro" id="IPR014777">
    <property type="entry name" value="4pyrrole_Mease_sub1"/>
</dbReference>
<dbReference type="Pfam" id="PF13241">
    <property type="entry name" value="NAD_binding_7"/>
    <property type="match status" value="1"/>
</dbReference>
<dbReference type="OrthoDB" id="9815856at2"/>
<feature type="region of interest" description="Uroporphyrinogen-III C-methyltransferase" evidence="15">
    <location>
        <begin position="218"/>
        <end position="491"/>
    </location>
</feature>
<keyword evidence="8 15" id="KW-0520">NAD</keyword>
<feature type="binding site" evidence="15">
    <location>
        <position position="414"/>
    </location>
    <ligand>
        <name>S-adenosyl-L-methionine</name>
        <dbReference type="ChEBI" id="CHEBI:59789"/>
    </ligand>
</feature>
<keyword evidence="23" id="KW-1185">Reference proteome</keyword>
<feature type="domain" description="Siroheme synthase central" evidence="21">
    <location>
        <begin position="119"/>
        <end position="145"/>
    </location>
</feature>
<feature type="binding site" evidence="15">
    <location>
        <begin position="333"/>
        <end position="334"/>
    </location>
    <ligand>
        <name>S-adenosyl-L-methionine</name>
        <dbReference type="ChEBI" id="CHEBI:59789"/>
    </ligand>
</feature>
<dbReference type="InterPro" id="IPR006367">
    <property type="entry name" value="Sirohaem_synthase_N"/>
</dbReference>
<organism evidence="22 23">
    <name type="scientific">Thioalkalivibrio denitrificans</name>
    <dbReference type="NCBI Taxonomy" id="108003"/>
    <lineage>
        <taxon>Bacteria</taxon>
        <taxon>Pseudomonadati</taxon>
        <taxon>Pseudomonadota</taxon>
        <taxon>Gammaproteobacteria</taxon>
        <taxon>Chromatiales</taxon>
        <taxon>Ectothiorhodospiraceae</taxon>
        <taxon>Thioalkalivibrio</taxon>
    </lineage>
</organism>
<feature type="binding site" evidence="15">
    <location>
        <begin position="22"/>
        <end position="23"/>
    </location>
    <ligand>
        <name>NAD(+)</name>
        <dbReference type="ChEBI" id="CHEBI:57540"/>
    </ligand>
</feature>
<dbReference type="Pfam" id="PF10414">
    <property type="entry name" value="CysG_dimeriser"/>
    <property type="match status" value="1"/>
</dbReference>
<comment type="caution">
    <text evidence="22">The sequence shown here is derived from an EMBL/GenBank/DDBJ whole genome shotgun (WGS) entry which is preliminary data.</text>
</comment>
<comment type="function">
    <text evidence="15">Multifunctional enzyme that catalyzes the SAM-dependent methylations of uroporphyrinogen III at position C-2 and C-7 to form precorrin-2 via precorrin-1. Then it catalyzes the NAD-dependent ring dehydrogenation of precorrin-2 to yield sirohydrochlorin. Finally, it catalyzes the ferrochelation of sirohydrochlorin to yield siroheme.</text>
</comment>
<dbReference type="Gene3D" id="3.30.950.10">
    <property type="entry name" value="Methyltransferase, Cobalt-precorrin-4 Transmethylase, Domain 2"/>
    <property type="match status" value="1"/>
</dbReference>
<evidence type="ECO:0000256" key="15">
    <source>
        <dbReference type="HAMAP-Rule" id="MF_01646"/>
    </source>
</evidence>
<dbReference type="Gene3D" id="1.10.8.210">
    <property type="entry name" value="Sirohaem synthase, dimerisation domain"/>
    <property type="match status" value="1"/>
</dbReference>
<feature type="binding site" evidence="15">
    <location>
        <position position="308"/>
    </location>
    <ligand>
        <name>S-adenosyl-L-methionine</name>
        <dbReference type="ChEBI" id="CHEBI:59789"/>
    </ligand>
</feature>
<dbReference type="RefSeq" id="WP_077279921.1">
    <property type="nucleotide sequence ID" value="NZ_MVBK01000100.1"/>
</dbReference>
<dbReference type="InterPro" id="IPR003043">
    <property type="entry name" value="Uropor_MeTrfase_CS"/>
</dbReference>
<evidence type="ECO:0000256" key="13">
    <source>
        <dbReference type="ARBA" id="ARBA00047561"/>
    </source>
</evidence>
<comment type="caution">
    <text evidence="15">Lacks conserved residue(s) required for the propagation of feature annotation.</text>
</comment>
<dbReference type="EC" id="4.99.1.4" evidence="15"/>
<evidence type="ECO:0000256" key="11">
    <source>
        <dbReference type="ARBA" id="ARBA00023268"/>
    </source>
</evidence>